<organism evidence="1 2">
    <name type="scientific">Peribacillus simplex</name>
    <dbReference type="NCBI Taxonomy" id="1478"/>
    <lineage>
        <taxon>Bacteria</taxon>
        <taxon>Bacillati</taxon>
        <taxon>Bacillota</taxon>
        <taxon>Bacilli</taxon>
        <taxon>Bacillales</taxon>
        <taxon>Bacillaceae</taxon>
        <taxon>Peribacillus</taxon>
    </lineage>
</organism>
<evidence type="ECO:0000313" key="1">
    <source>
        <dbReference type="EMBL" id="TKH07583.1"/>
    </source>
</evidence>
<reference evidence="1 2" key="1">
    <citation type="journal article" date="2019" name="Environ. Microbiol.">
        <title>An active ?-lactamase is a part of an orchestrated cell wall stress resistance network of Bacillus subtilis and related rhizosphere species.</title>
        <authorList>
            <person name="Bucher T."/>
            <person name="Keren-Paz A."/>
            <person name="Hausser J."/>
            <person name="Olender T."/>
            <person name="Cytryn E."/>
            <person name="Kolodkin-Gal I."/>
        </authorList>
    </citation>
    <scope>NUCLEOTIDE SEQUENCE [LARGE SCALE GENOMIC DNA]</scope>
    <source>
        <strain evidence="1 2">I4</strain>
    </source>
</reference>
<evidence type="ECO:0000313" key="2">
    <source>
        <dbReference type="Proteomes" id="UP000309170"/>
    </source>
</evidence>
<dbReference type="AlphaFoldDB" id="A0A9X8ZDA1"/>
<comment type="caution">
    <text evidence="1">The sequence shown here is derived from an EMBL/GenBank/DDBJ whole genome shotgun (WGS) entry which is preliminary data.</text>
</comment>
<sequence>MYKPYLPKFLNKTRLSFIFFTVILIGLKKFATILPNYWLAETPQPLAARKLGRQSAERERISSINWNVF</sequence>
<proteinExistence type="predicted"/>
<gene>
    <name evidence="1" type="ORF">FC678_22655</name>
</gene>
<dbReference type="OrthoDB" id="2934854at2"/>
<dbReference type="RefSeq" id="WP_137020024.1">
    <property type="nucleotide sequence ID" value="NZ_SZNS01000077.1"/>
</dbReference>
<name>A0A9X8ZDA1_9BACI</name>
<dbReference type="EMBL" id="SZNT01000497">
    <property type="protein sequence ID" value="TKH07583.1"/>
    <property type="molecule type" value="Genomic_DNA"/>
</dbReference>
<protein>
    <submittedName>
        <fullName evidence="1">Uncharacterized protein</fullName>
    </submittedName>
</protein>
<dbReference type="Proteomes" id="UP000309170">
    <property type="component" value="Unassembled WGS sequence"/>
</dbReference>
<accession>A0A9X8ZDA1</accession>